<dbReference type="EMBL" id="CP094298">
    <property type="protein sequence ID" value="UNZ04969.1"/>
    <property type="molecule type" value="Genomic_DNA"/>
</dbReference>
<keyword evidence="3 7" id="KW-1133">Transmembrane helix</keyword>
<keyword evidence="5" id="KW-0046">Antibiotic resistance</keyword>
<feature type="transmembrane region" description="Helical" evidence="7">
    <location>
        <begin position="510"/>
        <end position="529"/>
    </location>
</feature>
<keyword evidence="2 7" id="KW-0812">Transmembrane</keyword>
<keyword evidence="4 7" id="KW-0472">Membrane</keyword>
<evidence type="ECO:0000256" key="3">
    <source>
        <dbReference type="ARBA" id="ARBA00022989"/>
    </source>
</evidence>
<dbReference type="PROSITE" id="PS50850">
    <property type="entry name" value="MFS"/>
    <property type="match status" value="1"/>
</dbReference>
<feature type="transmembrane region" description="Helical" evidence="7">
    <location>
        <begin position="243"/>
        <end position="265"/>
    </location>
</feature>
<evidence type="ECO:0000313" key="10">
    <source>
        <dbReference type="Proteomes" id="UP000829494"/>
    </source>
</evidence>
<feature type="transmembrane region" description="Helical" evidence="7">
    <location>
        <begin position="57"/>
        <end position="79"/>
    </location>
</feature>
<dbReference type="PANTHER" id="PTHR42718">
    <property type="entry name" value="MAJOR FACILITATOR SUPERFAMILY MULTIDRUG TRANSPORTER MFSC"/>
    <property type="match status" value="1"/>
</dbReference>
<evidence type="ECO:0000256" key="2">
    <source>
        <dbReference type="ARBA" id="ARBA00022692"/>
    </source>
</evidence>
<dbReference type="CDD" id="cd17321">
    <property type="entry name" value="MFS_MMR_MDR_like"/>
    <property type="match status" value="1"/>
</dbReference>
<reference evidence="9 10" key="1">
    <citation type="submission" date="2022-03" db="EMBL/GenBank/DDBJ databases">
        <title>Complete genome of Streptomyces rimosus ssp. rimosus R7 (=ATCC 10970).</title>
        <authorList>
            <person name="Beganovic S."/>
            <person name="Ruckert C."/>
            <person name="Busche T."/>
            <person name="Kalinowski J."/>
            <person name="Wittmann C."/>
        </authorList>
    </citation>
    <scope>NUCLEOTIDE SEQUENCE [LARGE SCALE GENOMIC DNA]</scope>
    <source>
        <strain evidence="9 10">R7</strain>
    </source>
</reference>
<feature type="transmembrane region" description="Helical" evidence="7">
    <location>
        <begin position="312"/>
        <end position="333"/>
    </location>
</feature>
<feature type="transmembrane region" description="Helical" evidence="7">
    <location>
        <begin position="91"/>
        <end position="109"/>
    </location>
</feature>
<feature type="transmembrane region" description="Helical" evidence="7">
    <location>
        <begin position="379"/>
        <end position="397"/>
    </location>
</feature>
<feature type="transmembrane region" description="Helical" evidence="7">
    <location>
        <begin position="121"/>
        <end position="140"/>
    </location>
</feature>
<feature type="transmembrane region" description="Helical" evidence="7">
    <location>
        <begin position="403"/>
        <end position="429"/>
    </location>
</feature>
<evidence type="ECO:0000256" key="5">
    <source>
        <dbReference type="ARBA" id="ARBA00023251"/>
    </source>
</evidence>
<keyword evidence="10" id="KW-1185">Reference proteome</keyword>
<accession>A0ABY3Z4S2</accession>
<dbReference type="Gene3D" id="1.20.1720.10">
    <property type="entry name" value="Multidrug resistance protein D"/>
    <property type="match status" value="1"/>
</dbReference>
<feature type="transmembrane region" description="Helical" evidence="7">
    <location>
        <begin position="271"/>
        <end position="292"/>
    </location>
</feature>
<organism evidence="9 10">
    <name type="scientific">Streptomyces rimosus subsp. rimosus</name>
    <dbReference type="NCBI Taxonomy" id="132474"/>
    <lineage>
        <taxon>Bacteria</taxon>
        <taxon>Bacillati</taxon>
        <taxon>Actinomycetota</taxon>
        <taxon>Actinomycetes</taxon>
        <taxon>Kitasatosporales</taxon>
        <taxon>Streptomycetaceae</taxon>
        <taxon>Streptomyces</taxon>
    </lineage>
</organism>
<proteinExistence type="predicted"/>
<evidence type="ECO:0000256" key="7">
    <source>
        <dbReference type="SAM" id="Phobius"/>
    </source>
</evidence>
<sequence length="547" mass="55953">MHAAHSIHQLNAFDVIPSRFYGRSAPCTEGFSKGEGMTAPNTETTDDRRTPGHVPRLMNASVMAIQAMVAGVNLAVPSLSASGLHPSSTQLVWIVDVYVLVFAALLIPAGALGDRLGRRRVLIGGLAVFAAGSLGCALAPDVTTLLVFRAVSGLGAAMVMPATLALTLAVTPPAGRGRAVGAWSGATGLGALLGNLVAGSTLQFFSWPVFFAVFVPAATLLAALAAVHVPADGVRVPVDAASVPFDTTSAALLAAPVVTLLFGLIEGRELGWASVPVLAAFAVALALGALFVRHALRSAAPLVDPRLFKLPAVRAGTLGVAVAFLGMFSLFYLNAQYLQYVKGFGALASGLAILPQALCVKLVSPRAAALGERWGTRRVVALGMGLIVLGLVLLSLSTADTPYWRYLIGLLTMATGMGLATPPLSGGIMNALPRSRGGLGSGLNSTAREIGSAIGVAVTGTVLTARFTADLPAAVAERAHSASDAMAAAGRLGAAEHASAVTAFTDAMAVGYRTVAVVVAVGAVPVLIWRGRRNQRASHTSWADKTP</sequence>
<evidence type="ECO:0000313" key="9">
    <source>
        <dbReference type="EMBL" id="UNZ04969.1"/>
    </source>
</evidence>
<protein>
    <submittedName>
        <fullName evidence="9">Antiseptic resistance protein</fullName>
    </submittedName>
</protein>
<evidence type="ECO:0000256" key="6">
    <source>
        <dbReference type="SAM" id="MobiDB-lite"/>
    </source>
</evidence>
<dbReference type="InterPro" id="IPR020846">
    <property type="entry name" value="MFS_dom"/>
</dbReference>
<dbReference type="InterPro" id="IPR011701">
    <property type="entry name" value="MFS"/>
</dbReference>
<evidence type="ECO:0000256" key="4">
    <source>
        <dbReference type="ARBA" id="ARBA00023136"/>
    </source>
</evidence>
<name>A0ABY3Z4S2_STRRM</name>
<dbReference type="Gene3D" id="1.20.1250.20">
    <property type="entry name" value="MFS general substrate transporter like domains"/>
    <property type="match status" value="1"/>
</dbReference>
<gene>
    <name evidence="9" type="primary">qacA5</name>
    <name evidence="9" type="ORF">SRIMR7_22715</name>
</gene>
<feature type="domain" description="Major facilitator superfamily (MFS) profile" evidence="8">
    <location>
        <begin position="52"/>
        <end position="534"/>
    </location>
</feature>
<feature type="transmembrane region" description="Helical" evidence="7">
    <location>
        <begin position="339"/>
        <end position="358"/>
    </location>
</feature>
<evidence type="ECO:0000259" key="8">
    <source>
        <dbReference type="PROSITE" id="PS50850"/>
    </source>
</evidence>
<evidence type="ECO:0000256" key="1">
    <source>
        <dbReference type="ARBA" id="ARBA00004651"/>
    </source>
</evidence>
<feature type="transmembrane region" description="Helical" evidence="7">
    <location>
        <begin position="146"/>
        <end position="168"/>
    </location>
</feature>
<feature type="transmembrane region" description="Helical" evidence="7">
    <location>
        <begin position="180"/>
        <end position="198"/>
    </location>
</feature>
<dbReference type="Proteomes" id="UP000829494">
    <property type="component" value="Chromosome"/>
</dbReference>
<dbReference type="PANTHER" id="PTHR42718:SF42">
    <property type="entry name" value="EXPORT PROTEIN"/>
    <property type="match status" value="1"/>
</dbReference>
<feature type="region of interest" description="Disordered" evidence="6">
    <location>
        <begin position="31"/>
        <end position="52"/>
    </location>
</feature>
<feature type="transmembrane region" description="Helical" evidence="7">
    <location>
        <begin position="204"/>
        <end position="231"/>
    </location>
</feature>
<dbReference type="SUPFAM" id="SSF103473">
    <property type="entry name" value="MFS general substrate transporter"/>
    <property type="match status" value="1"/>
</dbReference>
<comment type="subcellular location">
    <subcellularLocation>
        <location evidence="1">Cell membrane</location>
        <topology evidence="1">Multi-pass membrane protein</topology>
    </subcellularLocation>
</comment>
<dbReference type="Pfam" id="PF07690">
    <property type="entry name" value="MFS_1"/>
    <property type="match status" value="1"/>
</dbReference>
<dbReference type="InterPro" id="IPR036259">
    <property type="entry name" value="MFS_trans_sf"/>
</dbReference>